<dbReference type="SUPFAM" id="SSF89232">
    <property type="entry name" value="Hypothetical protein TM1070"/>
    <property type="match status" value="1"/>
</dbReference>
<dbReference type="InterPro" id="IPR036698">
    <property type="entry name" value="TM1070-like_sf"/>
</dbReference>
<dbReference type="InterPro" id="IPR009794">
    <property type="entry name" value="ASRT"/>
</dbReference>
<dbReference type="Proteomes" id="UP000011543">
    <property type="component" value="Unassembled WGS sequence"/>
</dbReference>
<feature type="region of interest" description="Disordered" evidence="1">
    <location>
        <begin position="1"/>
        <end position="25"/>
    </location>
</feature>
<evidence type="ECO:0000256" key="1">
    <source>
        <dbReference type="SAM" id="MobiDB-lite"/>
    </source>
</evidence>
<dbReference type="Proteomes" id="UP000001879">
    <property type="component" value="Plasmid pNMAG01"/>
</dbReference>
<accession>D3T1J3</accession>
<evidence type="ECO:0000313" key="4">
    <source>
        <dbReference type="Proteomes" id="UP000001879"/>
    </source>
</evidence>
<evidence type="ECO:0000313" key="3">
    <source>
        <dbReference type="EMBL" id="ELY32258.1"/>
    </source>
</evidence>
<dbReference type="HOGENOM" id="CLU_143451_0_0_2"/>
<reference evidence="2" key="4">
    <citation type="submission" date="2016-09" db="EMBL/GenBank/DDBJ databases">
        <authorList>
            <person name="Pfeiffer F."/>
        </authorList>
    </citation>
    <scope>NUCLEOTIDE SEQUENCE</scope>
    <source>
        <strain evidence="2">ATCC 43099</strain>
        <plasmid evidence="2">pNMAG01</plasmid>
    </source>
</reference>
<gene>
    <name evidence="2" type="ordered locus">Nmag_3911</name>
    <name evidence="3" type="ORF">C500_04249</name>
</gene>
<dbReference type="EMBL" id="AOHS01000017">
    <property type="protein sequence ID" value="ELY32258.1"/>
    <property type="molecule type" value="Genomic_DNA"/>
</dbReference>
<reference evidence="4" key="1">
    <citation type="submission" date="2010-02" db="EMBL/GenBank/DDBJ databases">
        <title>Complete sequence of plasmid 1 of Natrialba magadii ATCC 43099.</title>
        <authorList>
            <consortium name="US DOE Joint Genome Institute"/>
            <person name="Lucas S."/>
            <person name="Copeland A."/>
            <person name="Lapidus A."/>
            <person name="Cheng J.-F."/>
            <person name="Bruce D."/>
            <person name="Goodwin L."/>
            <person name="Pitluck S."/>
            <person name="Davenport K."/>
            <person name="Saunders E."/>
            <person name="Detter J.C."/>
            <person name="Han C."/>
            <person name="Tapia R."/>
            <person name="Land M."/>
            <person name="Hauser L."/>
            <person name="Kyrpides N."/>
            <person name="Mikhailova N."/>
            <person name="De Castro R.E."/>
            <person name="Maupin-Furlow J.A."/>
            <person name="Woyke T."/>
        </authorList>
    </citation>
    <scope>NUCLEOTIDE SEQUENCE [LARGE SCALE GENOMIC DNA]</scope>
    <source>
        <strain evidence="4">ATCC 43099 / DSM 3394 / CCM 3739 / CIP 104546 / IAM 13178 / JCM 8861 / NBRC 102185 / NCIMB 2190 / MS3</strain>
        <plasmid evidence="4">pNMAG01</plasmid>
    </source>
</reference>
<dbReference type="Pfam" id="PF07100">
    <property type="entry name" value="ASRT"/>
    <property type="match status" value="1"/>
</dbReference>
<evidence type="ECO:0000313" key="2">
    <source>
        <dbReference type="EMBL" id="ADD07452.1"/>
    </source>
</evidence>
<keyword evidence="4" id="KW-1185">Reference proteome</keyword>
<reference evidence="3 5" key="3">
    <citation type="journal article" date="2014" name="PLoS Genet.">
        <title>Phylogenetically driven sequencing of extremely halophilic archaea reveals strategies for static and dynamic osmo-response.</title>
        <authorList>
            <person name="Becker E.A."/>
            <person name="Seitzer P.M."/>
            <person name="Tritt A."/>
            <person name="Larsen D."/>
            <person name="Krusor M."/>
            <person name="Yao A.I."/>
            <person name="Wu D."/>
            <person name="Madern D."/>
            <person name="Eisen J.A."/>
            <person name="Darling A.E."/>
            <person name="Facciotti M.T."/>
        </authorList>
    </citation>
    <scope>NUCLEOTIDE SEQUENCE [LARGE SCALE GENOMIC DNA]</scope>
    <source>
        <strain evidence="5">ATCC 43099 / DSM 3394 / CCM 3739 / CIP 104546 / IAM 13178 / JCM 8861 / NBRC 102185 / NCIMB 2190 / MS3</strain>
        <strain evidence="3">MS-3</strain>
    </source>
</reference>
<organism evidence="2 4">
    <name type="scientific">Natrialba magadii (strain ATCC 43099 / DSM 3394 / CCM 3739 / CIP 104546 / IAM 13178 / JCM 8861 / NBRC 102185 / NCIMB 2190 / MS3)</name>
    <name type="common">Natronobacterium magadii</name>
    <dbReference type="NCBI Taxonomy" id="547559"/>
    <lineage>
        <taxon>Archaea</taxon>
        <taxon>Methanobacteriati</taxon>
        <taxon>Methanobacteriota</taxon>
        <taxon>Stenosarchaea group</taxon>
        <taxon>Halobacteria</taxon>
        <taxon>Halobacteriales</taxon>
        <taxon>Natrialbaceae</taxon>
        <taxon>Natrialba</taxon>
    </lineage>
</organism>
<proteinExistence type="predicted"/>
<dbReference type="AlphaFoldDB" id="D3T1J3"/>
<reference evidence="2 4" key="2">
    <citation type="journal article" date="2012" name="BMC Genomics">
        <title>A comparative genomics perspective on the genetic content of the alkaliphilic haloarchaeon Natrialba magadii ATCC 43099T.</title>
        <authorList>
            <person name="Siddaramappa S."/>
            <person name="Challacombe J.F."/>
            <person name="Decastro R.E."/>
            <person name="Pfeiffer F."/>
            <person name="Sastre D.E."/>
            <person name="Gimenez M.I."/>
            <person name="Paggi R.A."/>
            <person name="Detter J.C."/>
            <person name="Davenport K.W."/>
            <person name="Goodwin L.A."/>
            <person name="Kyrpides N."/>
            <person name="Tapia R."/>
            <person name="Pitluck S."/>
            <person name="Lucas S."/>
            <person name="Woyke T."/>
            <person name="Maupin-Furlow J.A."/>
        </authorList>
    </citation>
    <scope>NUCLEOTIDE SEQUENCE [LARGE SCALE GENOMIC DNA]</scope>
    <source>
        <strain evidence="2">ATCC 43099</strain>
        <strain evidence="4">ATCC 43099 / DSM 3394 / CCM 3739 / CIP 104546 / IAM 13178 / JCM 8861 / NBRC 102185 / NCIMB 2190 / MS3</strain>
    </source>
</reference>
<keyword evidence="2" id="KW-0614">Plasmid</keyword>
<feature type="compositionally biased region" description="Polar residues" evidence="1">
    <location>
        <begin position="1"/>
        <end position="11"/>
    </location>
</feature>
<dbReference type="RefSeq" id="WP_004214443.1">
    <property type="nucleotide sequence ID" value="NC_013923.1"/>
</dbReference>
<name>D3T1J3_NATMM</name>
<sequence length="154" mass="16420">MTESEPNTDSAAEQAGDAGGESLAPIGETRWEIPGGHVPVESTGPEPELVSNEKLCLLNTGPEMATLELTLYYANGHEAGPYPLSVAPERVRHVRVNDLIDPYAPPLAEDYGIVVESNVPIVVQWSRQDTRQAANAGLSTMAYGEDDVSTESDG</sequence>
<geneLocation type="plasmid" evidence="2 4">
    <name>pNMAG01</name>
</geneLocation>
<dbReference type="PATRIC" id="fig|547559.17.peg.813"/>
<dbReference type="OrthoDB" id="228104at2157"/>
<dbReference type="GeneID" id="8826781"/>
<evidence type="ECO:0000313" key="5">
    <source>
        <dbReference type="Proteomes" id="UP000011543"/>
    </source>
</evidence>
<dbReference type="EMBL" id="CP001933">
    <property type="protein sequence ID" value="ADD07452.1"/>
    <property type="molecule type" value="Genomic_DNA"/>
</dbReference>
<dbReference type="KEGG" id="nmg:Nmag_3911"/>
<protein>
    <submittedName>
        <fullName evidence="2">DUF1362 family protein</fullName>
    </submittedName>
</protein>
<dbReference type="Gene3D" id="2.60.290.11">
    <property type="entry name" value="TM1070-like"/>
    <property type="match status" value="1"/>
</dbReference>